<reference evidence="2" key="1">
    <citation type="submission" date="2011-08" db="EMBL/GenBank/DDBJ databases">
        <authorList>
            <person name="Rombauts S."/>
        </authorList>
    </citation>
    <scope>NUCLEOTIDE SEQUENCE</scope>
    <source>
        <strain evidence="2">London</strain>
    </source>
</reference>
<organism evidence="1 2">
    <name type="scientific">Tetranychus urticae</name>
    <name type="common">Two-spotted spider mite</name>
    <dbReference type="NCBI Taxonomy" id="32264"/>
    <lineage>
        <taxon>Eukaryota</taxon>
        <taxon>Metazoa</taxon>
        <taxon>Ecdysozoa</taxon>
        <taxon>Arthropoda</taxon>
        <taxon>Chelicerata</taxon>
        <taxon>Arachnida</taxon>
        <taxon>Acari</taxon>
        <taxon>Acariformes</taxon>
        <taxon>Trombidiformes</taxon>
        <taxon>Prostigmata</taxon>
        <taxon>Eleutherengona</taxon>
        <taxon>Raphignathae</taxon>
        <taxon>Tetranychoidea</taxon>
        <taxon>Tetranychidae</taxon>
        <taxon>Tetranychus</taxon>
    </lineage>
</organism>
<dbReference type="EMBL" id="CAEY01000044">
    <property type="status" value="NOT_ANNOTATED_CDS"/>
    <property type="molecule type" value="Genomic_DNA"/>
</dbReference>
<protein>
    <submittedName>
        <fullName evidence="1">Uncharacterized protein</fullName>
    </submittedName>
</protein>
<name>T1KG60_TETUR</name>
<dbReference type="AlphaFoldDB" id="T1KG60"/>
<dbReference type="HOGENOM" id="CLU_1827774_0_0_1"/>
<evidence type="ECO:0000313" key="1">
    <source>
        <dbReference type="EnsemblMetazoa" id="tetur10g05650.1"/>
    </source>
</evidence>
<evidence type="ECO:0000313" key="2">
    <source>
        <dbReference type="Proteomes" id="UP000015104"/>
    </source>
</evidence>
<accession>T1KG60</accession>
<keyword evidence="2" id="KW-1185">Reference proteome</keyword>
<reference evidence="1" key="2">
    <citation type="submission" date="2015-06" db="UniProtKB">
        <authorList>
            <consortium name="EnsemblMetazoa"/>
        </authorList>
    </citation>
    <scope>IDENTIFICATION</scope>
</reference>
<dbReference type="Proteomes" id="UP000015104">
    <property type="component" value="Unassembled WGS sequence"/>
</dbReference>
<proteinExistence type="predicted"/>
<dbReference type="EnsemblMetazoa" id="tetur10g05650.1">
    <property type="protein sequence ID" value="tetur10g05650.1"/>
    <property type="gene ID" value="tetur10g05650"/>
</dbReference>
<sequence length="141" mass="15738">MYVDVFREISKSFLRQNKQVLVMDKVCTLEVLELIMIFIGNNKGWIRNCDHVMATFGCRVNFIAVIGRFKYIVVPVALVYLCGRSQAVLFPLGFAFSCWSDCVMAMVGSAEVNVCGMFDGLLALLLVLKSSAISRESLLPL</sequence>